<dbReference type="Pfam" id="PF12937">
    <property type="entry name" value="F-box-like"/>
    <property type="match status" value="1"/>
</dbReference>
<feature type="compositionally biased region" description="Low complexity" evidence="1">
    <location>
        <begin position="1"/>
        <end position="22"/>
    </location>
</feature>
<dbReference type="Proteomes" id="UP001187682">
    <property type="component" value="Unassembled WGS sequence"/>
</dbReference>
<feature type="compositionally biased region" description="Acidic residues" evidence="1">
    <location>
        <begin position="464"/>
        <end position="474"/>
    </location>
</feature>
<evidence type="ECO:0000313" key="3">
    <source>
        <dbReference type="EMBL" id="SPO07314.1"/>
    </source>
</evidence>
<dbReference type="EMBL" id="ONZQ02000019">
    <property type="protein sequence ID" value="SPO07314.1"/>
    <property type="molecule type" value="Genomic_DNA"/>
</dbReference>
<reference evidence="3" key="1">
    <citation type="submission" date="2018-03" db="EMBL/GenBank/DDBJ databases">
        <authorList>
            <person name="Guldener U."/>
        </authorList>
    </citation>
    <scope>NUCLEOTIDE SEQUENCE</scope>
</reference>
<comment type="caution">
    <text evidence="3">The sequence shown here is derived from an EMBL/GenBank/DDBJ whole genome shotgun (WGS) entry which is preliminary data.</text>
</comment>
<feature type="compositionally biased region" description="Low complexity" evidence="1">
    <location>
        <begin position="451"/>
        <end position="463"/>
    </location>
</feature>
<proteinExistence type="predicted"/>
<feature type="compositionally biased region" description="Basic and acidic residues" evidence="1">
    <location>
        <begin position="326"/>
        <end position="342"/>
    </location>
</feature>
<evidence type="ECO:0000313" key="4">
    <source>
        <dbReference type="Proteomes" id="UP001187682"/>
    </source>
</evidence>
<organism evidence="3 4">
    <name type="scientific">Cephalotrichum gorgonifer</name>
    <dbReference type="NCBI Taxonomy" id="2041049"/>
    <lineage>
        <taxon>Eukaryota</taxon>
        <taxon>Fungi</taxon>
        <taxon>Dikarya</taxon>
        <taxon>Ascomycota</taxon>
        <taxon>Pezizomycotina</taxon>
        <taxon>Sordariomycetes</taxon>
        <taxon>Hypocreomycetidae</taxon>
        <taxon>Microascales</taxon>
        <taxon>Microascaceae</taxon>
        <taxon>Cephalotrichum</taxon>
    </lineage>
</organism>
<feature type="domain" description="F-box" evidence="2">
    <location>
        <begin position="50"/>
        <end position="96"/>
    </location>
</feature>
<dbReference type="AlphaFoldDB" id="A0AAE8N7T6"/>
<gene>
    <name evidence="3" type="ORF">DNG_10008</name>
</gene>
<dbReference type="SUPFAM" id="SSF50998">
    <property type="entry name" value="Quinoprotein alcohol dehydrogenase-like"/>
    <property type="match status" value="1"/>
</dbReference>
<evidence type="ECO:0000259" key="2">
    <source>
        <dbReference type="PROSITE" id="PS50181"/>
    </source>
</evidence>
<protein>
    <recommendedName>
        <fullName evidence="2">F-box domain-containing protein</fullName>
    </recommendedName>
</protein>
<dbReference type="PROSITE" id="PS50181">
    <property type="entry name" value="FBOX"/>
    <property type="match status" value="1"/>
</dbReference>
<feature type="region of interest" description="Disordered" evidence="1">
    <location>
        <begin position="1"/>
        <end position="36"/>
    </location>
</feature>
<dbReference type="InterPro" id="IPR011047">
    <property type="entry name" value="Quinoprotein_ADH-like_sf"/>
</dbReference>
<evidence type="ECO:0000256" key="1">
    <source>
        <dbReference type="SAM" id="MobiDB-lite"/>
    </source>
</evidence>
<sequence length="613" mass="66631">MPPTSQRPSRARTPPQTTAATSDSRPSKRRRLGEGLASDIPISSCARAPRDHLSSLSDELLLRILSYLPLSHLLGVSPVSHRFRTLSADSQLWRQLYYLHFVLPRAMRIPGFRPPAAGHDDARATSRTVMRHGGPDLRRRRAQEDDRPVDWKRQYKLRHNWSRGKCAVEELDVGGDPAVMTTLRPAPPKQTLAKVVDGTAVTADAAAGLRAWDLKTKELLARIELSDDGADEVVPTCMAVDDQHVAEGRLEIAIGFLDGSFGVWALDIARGQFTKRYYHPKSTNGKLVTVAYAFPYLMTATGNVLVSLYAFSTEAAAPETSTESVVRSDPKTPREKPDETLRNSRAQAGGVGSARRIEQEDAIPNTRLPPPLLMTSLKSHSSKAPLALSIRKLATSTTASIAYTQPTREGWTIGIQELHIAGAQARLKVPPEVVQSRIAHAAPTVTGGRRSLAVSAGGSLSSSDSDDTTSEEAEDEYGPMALCYTHPYLLATLPDNTLILYLCTTDAASLSISRGIRLWGHTSGIGDAEITSRGKAVSVSCRGDELRVWELEGRTGGRSVKIRPSPAGEGGAVVGGGDEWDDRRSWVGFDDEMVIVLKEAKSGRESLMVYDFS</sequence>
<accession>A0AAE8N7T6</accession>
<dbReference type="SMART" id="SM00256">
    <property type="entry name" value="FBOX"/>
    <property type="match status" value="1"/>
</dbReference>
<dbReference type="Pfam" id="PF25499">
    <property type="entry name" value="Beta-prop_pof12"/>
    <property type="match status" value="1"/>
</dbReference>
<dbReference type="Gene3D" id="1.20.1280.50">
    <property type="match status" value="1"/>
</dbReference>
<feature type="region of interest" description="Disordered" evidence="1">
    <location>
        <begin position="449"/>
        <end position="474"/>
    </location>
</feature>
<dbReference type="InterPro" id="IPR036047">
    <property type="entry name" value="F-box-like_dom_sf"/>
</dbReference>
<dbReference type="InterPro" id="IPR001810">
    <property type="entry name" value="F-box_dom"/>
</dbReference>
<keyword evidence="4" id="KW-1185">Reference proteome</keyword>
<feature type="region of interest" description="Disordered" evidence="1">
    <location>
        <begin position="319"/>
        <end position="371"/>
    </location>
</feature>
<name>A0AAE8N7T6_9PEZI</name>
<dbReference type="SUPFAM" id="SSF81383">
    <property type="entry name" value="F-box domain"/>
    <property type="match status" value="1"/>
</dbReference>